<dbReference type="GO" id="GO:0004735">
    <property type="term" value="F:pyrroline-5-carboxylate reductase activity"/>
    <property type="evidence" value="ECO:0007669"/>
    <property type="project" value="UniProtKB-UniRule"/>
</dbReference>
<protein>
    <recommendedName>
        <fullName evidence="6 7">Pyrroline-5-carboxylate reductase</fullName>
        <shortName evidence="6">P5C reductase</shortName>
        <shortName evidence="6">P5CR</shortName>
        <ecNumber evidence="6 7">1.5.1.2</ecNumber>
    </recommendedName>
    <alternativeName>
        <fullName evidence="6">PCA reductase</fullName>
    </alternativeName>
</protein>
<evidence type="ECO:0000313" key="12">
    <source>
        <dbReference type="EMBL" id="RGC18117.1"/>
    </source>
</evidence>
<evidence type="ECO:0000256" key="5">
    <source>
        <dbReference type="ARBA" id="ARBA00058118"/>
    </source>
</evidence>
<dbReference type="SUPFAM" id="SSF51735">
    <property type="entry name" value="NAD(P)-binding Rossmann-fold domains"/>
    <property type="match status" value="1"/>
</dbReference>
<evidence type="ECO:0000256" key="1">
    <source>
        <dbReference type="ARBA" id="ARBA00005525"/>
    </source>
</evidence>
<comment type="similarity">
    <text evidence="1 6 9">Belongs to the pyrroline-5-carboxylate reductase family.</text>
</comment>
<proteinExistence type="inferred from homology"/>
<dbReference type="PIRSF" id="PIRSF000193">
    <property type="entry name" value="Pyrrol-5-carb_rd"/>
    <property type="match status" value="1"/>
</dbReference>
<dbReference type="UniPathway" id="UPA00098">
    <property type="reaction ID" value="UER00361"/>
</dbReference>
<dbReference type="AlphaFoldDB" id="A0A3E2W216"/>
<evidence type="ECO:0000259" key="11">
    <source>
        <dbReference type="Pfam" id="PF14748"/>
    </source>
</evidence>
<accession>A0A3E2W216</accession>
<dbReference type="Gene3D" id="3.40.50.720">
    <property type="entry name" value="NAD(P)-binding Rossmann-like Domain"/>
    <property type="match status" value="1"/>
</dbReference>
<keyword evidence="6" id="KW-0963">Cytoplasm</keyword>
<sequence>MTVCSCHFLHTIYRGDDLKQNIGFIGFGNMAQAMADGLLASGIVKGEQLYACARQWDKLCRNTEARGMHACKNAMDTVQQCDIILLAVKPSQIDEAISTVKEQLQGKAVVSMAAGMLFDTYEQLLLPQTHHLSIIPNMPVSVCEGVILWEQRNSLQTEEAAAIEQLFSAIALIEKLESNQMTIGATVAGCGPAFAAMFIEAVGDGAVAYGLGREAAYRLCAQMMAGTAKQLIVNPQHPGQLKDRVSSPKGTTIQGVAELERLGFRNALISAIDRIEQFRLK</sequence>
<dbReference type="InterPro" id="IPR029036">
    <property type="entry name" value="P5CR_dimer"/>
</dbReference>
<evidence type="ECO:0000256" key="3">
    <source>
        <dbReference type="ARBA" id="ARBA00022857"/>
    </source>
</evidence>
<dbReference type="EC" id="1.5.1.2" evidence="6 7"/>
<dbReference type="NCBIfam" id="TIGR00112">
    <property type="entry name" value="proC"/>
    <property type="match status" value="1"/>
</dbReference>
<keyword evidence="6 9" id="KW-0028">Amino-acid biosynthesis</keyword>
<evidence type="ECO:0000259" key="10">
    <source>
        <dbReference type="Pfam" id="PF03807"/>
    </source>
</evidence>
<dbReference type="GO" id="GO:0055129">
    <property type="term" value="P:L-proline biosynthetic process"/>
    <property type="evidence" value="ECO:0007669"/>
    <property type="project" value="UniProtKB-UniRule"/>
</dbReference>
<organism evidence="12 13">
    <name type="scientific">Clostridium innocuum</name>
    <dbReference type="NCBI Taxonomy" id="1522"/>
    <lineage>
        <taxon>Bacteria</taxon>
        <taxon>Bacillati</taxon>
        <taxon>Bacillota</taxon>
        <taxon>Clostridia</taxon>
        <taxon>Eubacteriales</taxon>
        <taxon>Clostridiaceae</taxon>
        <taxon>Clostridium</taxon>
    </lineage>
</organism>
<feature type="domain" description="Pyrroline-5-carboxylate reductase catalytic N-terminal" evidence="10">
    <location>
        <begin position="22"/>
        <end position="115"/>
    </location>
</feature>
<evidence type="ECO:0000256" key="4">
    <source>
        <dbReference type="ARBA" id="ARBA00023002"/>
    </source>
</evidence>
<reference evidence="12 13" key="1">
    <citation type="submission" date="2018-08" db="EMBL/GenBank/DDBJ databases">
        <title>A genome reference for cultivated species of the human gut microbiota.</title>
        <authorList>
            <person name="Zou Y."/>
            <person name="Xue W."/>
            <person name="Luo G."/>
        </authorList>
    </citation>
    <scope>NUCLEOTIDE SEQUENCE [LARGE SCALE GENOMIC DNA]</scope>
    <source>
        <strain evidence="12 13">OF01-2LB</strain>
    </source>
</reference>
<dbReference type="SUPFAM" id="SSF48179">
    <property type="entry name" value="6-phosphogluconate dehydrogenase C-terminal domain-like"/>
    <property type="match status" value="1"/>
</dbReference>
<comment type="subcellular location">
    <subcellularLocation>
        <location evidence="6">Cytoplasm</location>
    </subcellularLocation>
</comment>
<evidence type="ECO:0000256" key="7">
    <source>
        <dbReference type="NCBIfam" id="TIGR00112"/>
    </source>
</evidence>
<keyword evidence="3 6" id="KW-0521">NADP</keyword>
<dbReference type="OrthoDB" id="9805754at2"/>
<evidence type="ECO:0000256" key="6">
    <source>
        <dbReference type="HAMAP-Rule" id="MF_01925"/>
    </source>
</evidence>
<evidence type="ECO:0000256" key="8">
    <source>
        <dbReference type="PIRSR" id="PIRSR000193-1"/>
    </source>
</evidence>
<feature type="binding site" evidence="8">
    <location>
        <begin position="25"/>
        <end position="30"/>
    </location>
    <ligand>
        <name>NADP(+)</name>
        <dbReference type="ChEBI" id="CHEBI:58349"/>
    </ligand>
</feature>
<dbReference type="InterPro" id="IPR036291">
    <property type="entry name" value="NAD(P)-bd_dom_sf"/>
</dbReference>
<evidence type="ECO:0000256" key="9">
    <source>
        <dbReference type="RuleBase" id="RU003903"/>
    </source>
</evidence>
<dbReference type="PANTHER" id="PTHR11645:SF0">
    <property type="entry name" value="PYRROLINE-5-CARBOXYLATE REDUCTASE 3"/>
    <property type="match status" value="1"/>
</dbReference>
<comment type="catalytic activity">
    <reaction evidence="6 9">
        <text>L-proline + NADP(+) = (S)-1-pyrroline-5-carboxylate + NADPH + 2 H(+)</text>
        <dbReference type="Rhea" id="RHEA:14109"/>
        <dbReference type="ChEBI" id="CHEBI:15378"/>
        <dbReference type="ChEBI" id="CHEBI:17388"/>
        <dbReference type="ChEBI" id="CHEBI:57783"/>
        <dbReference type="ChEBI" id="CHEBI:58349"/>
        <dbReference type="ChEBI" id="CHEBI:60039"/>
        <dbReference type="EC" id="1.5.1.2"/>
    </reaction>
</comment>
<gene>
    <name evidence="6 12" type="primary">proC</name>
    <name evidence="12" type="ORF">DXA38_03945</name>
</gene>
<evidence type="ECO:0000256" key="2">
    <source>
        <dbReference type="ARBA" id="ARBA00022650"/>
    </source>
</evidence>
<dbReference type="EMBL" id="QVEV01000003">
    <property type="protein sequence ID" value="RGC18117.1"/>
    <property type="molecule type" value="Genomic_DNA"/>
</dbReference>
<dbReference type="Pfam" id="PF14748">
    <property type="entry name" value="P5CR_dimer"/>
    <property type="match status" value="1"/>
</dbReference>
<dbReference type="InterPro" id="IPR000304">
    <property type="entry name" value="Pyrroline-COOH_reductase"/>
</dbReference>
<comment type="pathway">
    <text evidence="6 9">Amino-acid biosynthesis; L-proline biosynthesis; L-proline from L-glutamate 5-semialdehyde: step 1/1.</text>
</comment>
<feature type="binding site" evidence="8">
    <location>
        <begin position="87"/>
        <end position="90"/>
    </location>
    <ligand>
        <name>NADP(+)</name>
        <dbReference type="ChEBI" id="CHEBI:58349"/>
    </ligand>
</feature>
<dbReference type="InterPro" id="IPR028939">
    <property type="entry name" value="P5C_Rdtase_cat_N"/>
</dbReference>
<dbReference type="Proteomes" id="UP000260025">
    <property type="component" value="Unassembled WGS sequence"/>
</dbReference>
<dbReference type="PANTHER" id="PTHR11645">
    <property type="entry name" value="PYRROLINE-5-CARBOXYLATE REDUCTASE"/>
    <property type="match status" value="1"/>
</dbReference>
<feature type="domain" description="Pyrroline-5-carboxylate reductase dimerisation" evidence="11">
    <location>
        <begin position="179"/>
        <end position="275"/>
    </location>
</feature>
<comment type="function">
    <text evidence="5 6">Catalyzes the reduction of 1-pyrroline-5-carboxylate (PCA) to L-proline.</text>
</comment>
<dbReference type="InterPro" id="IPR008927">
    <property type="entry name" value="6-PGluconate_DH-like_C_sf"/>
</dbReference>
<dbReference type="Gene3D" id="1.10.3730.10">
    <property type="entry name" value="ProC C-terminal domain-like"/>
    <property type="match status" value="1"/>
</dbReference>
<dbReference type="Pfam" id="PF03807">
    <property type="entry name" value="F420_oxidored"/>
    <property type="match status" value="1"/>
</dbReference>
<name>A0A3E2W216_CLOIN</name>
<evidence type="ECO:0000313" key="13">
    <source>
        <dbReference type="Proteomes" id="UP000260025"/>
    </source>
</evidence>
<dbReference type="InterPro" id="IPR053790">
    <property type="entry name" value="P5CR-like_CS"/>
</dbReference>
<dbReference type="PROSITE" id="PS00521">
    <property type="entry name" value="P5CR"/>
    <property type="match status" value="1"/>
</dbReference>
<dbReference type="FunFam" id="1.10.3730.10:FF:000001">
    <property type="entry name" value="Pyrroline-5-carboxylate reductase"/>
    <property type="match status" value="1"/>
</dbReference>
<comment type="caution">
    <text evidence="12">The sequence shown here is derived from an EMBL/GenBank/DDBJ whole genome shotgun (WGS) entry which is preliminary data.</text>
</comment>
<dbReference type="GO" id="GO:0005737">
    <property type="term" value="C:cytoplasm"/>
    <property type="evidence" value="ECO:0007669"/>
    <property type="project" value="UniProtKB-SubCell"/>
</dbReference>
<keyword evidence="2 6" id="KW-0641">Proline biosynthesis</keyword>
<dbReference type="HAMAP" id="MF_01925">
    <property type="entry name" value="P5C_reductase"/>
    <property type="match status" value="1"/>
</dbReference>
<comment type="catalytic activity">
    <reaction evidence="6">
        <text>L-proline + NAD(+) = (S)-1-pyrroline-5-carboxylate + NADH + 2 H(+)</text>
        <dbReference type="Rhea" id="RHEA:14105"/>
        <dbReference type="ChEBI" id="CHEBI:15378"/>
        <dbReference type="ChEBI" id="CHEBI:17388"/>
        <dbReference type="ChEBI" id="CHEBI:57540"/>
        <dbReference type="ChEBI" id="CHEBI:57945"/>
        <dbReference type="ChEBI" id="CHEBI:60039"/>
        <dbReference type="EC" id="1.5.1.2"/>
    </reaction>
</comment>
<keyword evidence="4 6" id="KW-0560">Oxidoreductase</keyword>